<dbReference type="PANTHER" id="PTHR43775:SF37">
    <property type="entry name" value="SI:DKEY-61P9.11"/>
    <property type="match status" value="1"/>
</dbReference>
<dbReference type="Gene3D" id="3.40.47.10">
    <property type="match status" value="1"/>
</dbReference>
<dbReference type="GO" id="GO:0005886">
    <property type="term" value="C:plasma membrane"/>
    <property type="evidence" value="ECO:0007669"/>
    <property type="project" value="TreeGrafter"/>
</dbReference>
<gene>
    <name evidence="10" type="ORF">CYMTET_53923</name>
</gene>
<feature type="region of interest" description="Disordered" evidence="6">
    <location>
        <begin position="195"/>
        <end position="215"/>
    </location>
</feature>
<evidence type="ECO:0000256" key="5">
    <source>
        <dbReference type="SAM" id="Coils"/>
    </source>
</evidence>
<dbReference type="Gene3D" id="2.160.10.10">
    <property type="entry name" value="Hexapeptide repeat proteins"/>
    <property type="match status" value="1"/>
</dbReference>
<feature type="domain" description="Carrier" evidence="8">
    <location>
        <begin position="2225"/>
        <end position="2305"/>
    </location>
</feature>
<feature type="domain" description="Carrier" evidence="8">
    <location>
        <begin position="4150"/>
        <end position="4226"/>
    </location>
</feature>
<dbReference type="Pfam" id="PF00205">
    <property type="entry name" value="TPP_enzyme_M"/>
    <property type="match status" value="1"/>
</dbReference>
<dbReference type="Gene3D" id="3.40.50.720">
    <property type="entry name" value="NAD(P)-binding Rossmann-like Domain"/>
    <property type="match status" value="2"/>
</dbReference>
<keyword evidence="7" id="KW-0472">Membrane</keyword>
<dbReference type="GO" id="GO:0030976">
    <property type="term" value="F:thiamine pyrophosphate binding"/>
    <property type="evidence" value="ECO:0007669"/>
    <property type="project" value="InterPro"/>
</dbReference>
<name>A0AAE0BFX0_9CHLO</name>
<dbReference type="Gene3D" id="3.30.300.30">
    <property type="match status" value="1"/>
</dbReference>
<dbReference type="InterPro" id="IPR050091">
    <property type="entry name" value="PKS_NRPS_Biosynth_Enz"/>
</dbReference>
<feature type="compositionally biased region" description="Polar residues" evidence="6">
    <location>
        <begin position="3365"/>
        <end position="3376"/>
    </location>
</feature>
<feature type="domain" description="Ketosynthase family 3 (KS3)" evidence="9">
    <location>
        <begin position="2423"/>
        <end position="2845"/>
    </location>
</feature>
<dbReference type="PROSITE" id="PS00606">
    <property type="entry name" value="KS3_1"/>
    <property type="match status" value="1"/>
</dbReference>
<keyword evidence="4" id="KW-0786">Thiamine pyrophosphate</keyword>
<dbReference type="InterPro" id="IPR012000">
    <property type="entry name" value="Thiamin_PyroP_enz_cen_dom"/>
</dbReference>
<dbReference type="PROSITE" id="PS00455">
    <property type="entry name" value="AMP_BINDING"/>
    <property type="match status" value="1"/>
</dbReference>
<dbReference type="Pfam" id="PF02801">
    <property type="entry name" value="Ketoacyl-synt_C"/>
    <property type="match status" value="1"/>
</dbReference>
<evidence type="ECO:0000256" key="1">
    <source>
        <dbReference type="ARBA" id="ARBA00022450"/>
    </source>
</evidence>
<dbReference type="InterPro" id="IPR045851">
    <property type="entry name" value="AMP-bd_C_sf"/>
</dbReference>
<dbReference type="InterPro" id="IPR011004">
    <property type="entry name" value="Trimer_LpxA-like_sf"/>
</dbReference>
<keyword evidence="11" id="KW-1185">Reference proteome</keyword>
<keyword evidence="1" id="KW-0596">Phosphopantetheine</keyword>
<feature type="domain" description="Carrier" evidence="8">
    <location>
        <begin position="4270"/>
        <end position="4353"/>
    </location>
</feature>
<dbReference type="InterPro" id="IPR014030">
    <property type="entry name" value="Ketoacyl_synth_N"/>
</dbReference>
<dbReference type="InterPro" id="IPR000873">
    <property type="entry name" value="AMP-dep_synth/lig_dom"/>
</dbReference>
<dbReference type="SUPFAM" id="SSF56801">
    <property type="entry name" value="Acetyl-CoA synthetase-like"/>
    <property type="match status" value="1"/>
</dbReference>
<feature type="region of interest" description="Disordered" evidence="6">
    <location>
        <begin position="2212"/>
        <end position="2246"/>
    </location>
</feature>
<protein>
    <submittedName>
        <fullName evidence="10">Uncharacterized protein</fullName>
    </submittedName>
</protein>
<evidence type="ECO:0000259" key="9">
    <source>
        <dbReference type="PROSITE" id="PS52004"/>
    </source>
</evidence>
<dbReference type="InterPro" id="IPR016039">
    <property type="entry name" value="Thiolase-like"/>
</dbReference>
<dbReference type="CDD" id="cd00568">
    <property type="entry name" value="TPP_enzymes"/>
    <property type="match status" value="1"/>
</dbReference>
<dbReference type="SUPFAM" id="SSF51735">
    <property type="entry name" value="NAD(P)-binding Rossmann-fold domains"/>
    <property type="match status" value="4"/>
</dbReference>
<evidence type="ECO:0000256" key="2">
    <source>
        <dbReference type="ARBA" id="ARBA00022553"/>
    </source>
</evidence>
<dbReference type="InterPro" id="IPR006162">
    <property type="entry name" value="Ppantetheine_attach_site"/>
</dbReference>
<dbReference type="Pfam" id="PF13193">
    <property type="entry name" value="AMP-binding_C"/>
    <property type="match status" value="1"/>
</dbReference>
<dbReference type="Pfam" id="PF08659">
    <property type="entry name" value="KR"/>
    <property type="match status" value="2"/>
</dbReference>
<dbReference type="SUPFAM" id="SSF51161">
    <property type="entry name" value="Trimeric LpxA-like enzymes"/>
    <property type="match status" value="1"/>
</dbReference>
<dbReference type="Gene3D" id="3.30.70.3290">
    <property type="match status" value="1"/>
</dbReference>
<dbReference type="GO" id="GO:0004315">
    <property type="term" value="F:3-oxoacyl-[acyl-carrier-protein] synthase activity"/>
    <property type="evidence" value="ECO:0007669"/>
    <property type="project" value="InterPro"/>
</dbReference>
<feature type="compositionally biased region" description="Low complexity" evidence="6">
    <location>
        <begin position="4229"/>
        <end position="4240"/>
    </location>
</feature>
<dbReference type="InterPro" id="IPR029061">
    <property type="entry name" value="THDP-binding"/>
</dbReference>
<dbReference type="InterPro" id="IPR014031">
    <property type="entry name" value="Ketoacyl_synth_C"/>
</dbReference>
<feature type="coiled-coil region" evidence="5">
    <location>
        <begin position="4038"/>
        <end position="4065"/>
    </location>
</feature>
<dbReference type="SUPFAM" id="SSF52518">
    <property type="entry name" value="Thiamin diphosphate-binding fold (THDP-binding)"/>
    <property type="match status" value="3"/>
</dbReference>
<dbReference type="SMART" id="SM00822">
    <property type="entry name" value="PKS_KR"/>
    <property type="match status" value="2"/>
</dbReference>
<feature type="domain" description="Carrier" evidence="8">
    <location>
        <begin position="2324"/>
        <end position="2399"/>
    </location>
</feature>
<dbReference type="Pfam" id="PF00550">
    <property type="entry name" value="PP-binding"/>
    <property type="match status" value="5"/>
</dbReference>
<comment type="caution">
    <text evidence="10">The sequence shown here is derived from an EMBL/GenBank/DDBJ whole genome shotgun (WGS) entry which is preliminary data.</text>
</comment>
<keyword evidence="7" id="KW-1133">Transmembrane helix</keyword>
<feature type="region of interest" description="Disordered" evidence="6">
    <location>
        <begin position="3365"/>
        <end position="3389"/>
    </location>
</feature>
<evidence type="ECO:0000313" key="10">
    <source>
        <dbReference type="EMBL" id="KAK3235901.1"/>
    </source>
</evidence>
<dbReference type="InterPro" id="IPR057326">
    <property type="entry name" value="KR_dom"/>
</dbReference>
<dbReference type="Gene3D" id="3.40.366.10">
    <property type="entry name" value="Malonyl-Coenzyme A Acyl Carrier Protein, domain 2"/>
    <property type="match status" value="1"/>
</dbReference>
<dbReference type="InterPro" id="IPR020806">
    <property type="entry name" value="PKS_PP-bd"/>
</dbReference>
<dbReference type="SUPFAM" id="SSF47336">
    <property type="entry name" value="ACP-like"/>
    <property type="match status" value="5"/>
</dbReference>
<feature type="region of interest" description="Disordered" evidence="6">
    <location>
        <begin position="1635"/>
        <end position="1692"/>
    </location>
</feature>
<dbReference type="GO" id="GO:0006633">
    <property type="term" value="P:fatty acid biosynthetic process"/>
    <property type="evidence" value="ECO:0007669"/>
    <property type="project" value="InterPro"/>
</dbReference>
<proteinExistence type="predicted"/>
<dbReference type="InterPro" id="IPR029035">
    <property type="entry name" value="DHS-like_NAD/FAD-binding_dom"/>
</dbReference>
<dbReference type="SUPFAM" id="SSF52467">
    <property type="entry name" value="DHS-like NAD/FAD-binding domain"/>
    <property type="match status" value="1"/>
</dbReference>
<feature type="region of interest" description="Disordered" evidence="6">
    <location>
        <begin position="4453"/>
        <end position="4480"/>
    </location>
</feature>
<keyword evidence="3" id="KW-0808">Transferase</keyword>
<dbReference type="GO" id="GO:0005737">
    <property type="term" value="C:cytoplasm"/>
    <property type="evidence" value="ECO:0007669"/>
    <property type="project" value="TreeGrafter"/>
</dbReference>
<dbReference type="Gene3D" id="3.40.50.12780">
    <property type="entry name" value="N-terminal domain of ligase-like"/>
    <property type="match status" value="1"/>
</dbReference>
<dbReference type="SUPFAM" id="SSF55048">
    <property type="entry name" value="Probable ACP-binding domain of malonyl-CoA ACP transacylase"/>
    <property type="match status" value="1"/>
</dbReference>
<dbReference type="PROSITE" id="PS52004">
    <property type="entry name" value="KS3_2"/>
    <property type="match status" value="1"/>
</dbReference>
<evidence type="ECO:0000259" key="8">
    <source>
        <dbReference type="PROSITE" id="PS50075"/>
    </source>
</evidence>
<keyword evidence="2" id="KW-0597">Phosphoprotein</keyword>
<dbReference type="InterPro" id="IPR001227">
    <property type="entry name" value="Ac_transferase_dom_sf"/>
</dbReference>
<keyword evidence="5" id="KW-0175">Coiled coil</keyword>
<dbReference type="GO" id="GO:0004312">
    <property type="term" value="F:fatty acid synthase activity"/>
    <property type="evidence" value="ECO:0007669"/>
    <property type="project" value="TreeGrafter"/>
</dbReference>
<dbReference type="Pfam" id="PF00109">
    <property type="entry name" value="ketoacyl-synt"/>
    <property type="match status" value="1"/>
</dbReference>
<dbReference type="InterPro" id="IPR025110">
    <property type="entry name" value="AMP-bd_C"/>
</dbReference>
<dbReference type="PROSITE" id="PS00012">
    <property type="entry name" value="PHOSPHOPANTETHEINE"/>
    <property type="match status" value="1"/>
</dbReference>
<feature type="transmembrane region" description="Helical" evidence="7">
    <location>
        <begin position="4587"/>
        <end position="4608"/>
    </location>
</feature>
<dbReference type="GO" id="GO:0031177">
    <property type="term" value="F:phosphopantetheine binding"/>
    <property type="evidence" value="ECO:0007669"/>
    <property type="project" value="InterPro"/>
</dbReference>
<dbReference type="SMART" id="SM00823">
    <property type="entry name" value="PKS_PP"/>
    <property type="match status" value="5"/>
</dbReference>
<dbReference type="InterPro" id="IPR036291">
    <property type="entry name" value="NAD(P)-bd_dom_sf"/>
</dbReference>
<dbReference type="SMART" id="SM00825">
    <property type="entry name" value="PKS_KS"/>
    <property type="match status" value="1"/>
</dbReference>
<accession>A0AAE0BFX0</accession>
<dbReference type="InterPro" id="IPR016035">
    <property type="entry name" value="Acyl_Trfase/lysoPLipase"/>
</dbReference>
<reference evidence="10 11" key="1">
    <citation type="journal article" date="2015" name="Genome Biol. Evol.">
        <title>Comparative Genomics of a Bacterivorous Green Alga Reveals Evolutionary Causalities and Consequences of Phago-Mixotrophic Mode of Nutrition.</title>
        <authorList>
            <person name="Burns J.A."/>
            <person name="Paasch A."/>
            <person name="Narechania A."/>
            <person name="Kim E."/>
        </authorList>
    </citation>
    <scope>NUCLEOTIDE SEQUENCE [LARGE SCALE GENOMIC DNA]</scope>
    <source>
        <strain evidence="10 11">PLY_AMNH</strain>
    </source>
</reference>
<dbReference type="InterPro" id="IPR042099">
    <property type="entry name" value="ANL_N_sf"/>
</dbReference>
<evidence type="ECO:0000256" key="7">
    <source>
        <dbReference type="SAM" id="Phobius"/>
    </source>
</evidence>
<dbReference type="Pfam" id="PF00501">
    <property type="entry name" value="AMP-binding"/>
    <property type="match status" value="1"/>
</dbReference>
<dbReference type="Gene3D" id="3.40.50.970">
    <property type="match status" value="3"/>
</dbReference>
<dbReference type="Pfam" id="PF02776">
    <property type="entry name" value="TPP_enzyme_N"/>
    <property type="match status" value="1"/>
</dbReference>
<dbReference type="CDD" id="cd07035">
    <property type="entry name" value="TPP_PYR_POX_like"/>
    <property type="match status" value="1"/>
</dbReference>
<dbReference type="EMBL" id="LGRX02035198">
    <property type="protein sequence ID" value="KAK3235901.1"/>
    <property type="molecule type" value="Genomic_DNA"/>
</dbReference>
<dbReference type="InterPro" id="IPR020845">
    <property type="entry name" value="AMP-binding_CS"/>
</dbReference>
<feature type="compositionally biased region" description="Low complexity" evidence="6">
    <location>
        <begin position="2226"/>
        <end position="2243"/>
    </location>
</feature>
<dbReference type="InterPro" id="IPR012001">
    <property type="entry name" value="Thiamin_PyroP_enz_TPP-bd_dom"/>
</dbReference>
<dbReference type="InterPro" id="IPR018201">
    <property type="entry name" value="Ketoacyl_synth_AS"/>
</dbReference>
<feature type="region of interest" description="Disordered" evidence="6">
    <location>
        <begin position="4229"/>
        <end position="4267"/>
    </location>
</feature>
<dbReference type="InterPro" id="IPR016036">
    <property type="entry name" value="Malonyl_transacylase_ACP-bd"/>
</dbReference>
<evidence type="ECO:0000256" key="4">
    <source>
        <dbReference type="ARBA" id="ARBA00023052"/>
    </source>
</evidence>
<dbReference type="InterPro" id="IPR013968">
    <property type="entry name" value="PKS_KR"/>
</dbReference>
<feature type="compositionally biased region" description="Low complexity" evidence="6">
    <location>
        <begin position="1655"/>
        <end position="1677"/>
    </location>
</feature>
<feature type="transmembrane region" description="Helical" evidence="7">
    <location>
        <begin position="4526"/>
        <end position="4546"/>
    </location>
</feature>
<sequence length="5002" mass="521880">MPKAQVGSHRNGAGLLAISLHAAEITTTYGSQGSNTSILSSALHHEGIRLIQLTSARNSLLAACSAWACHGGLSSVITFGGSGVTSILPGIAIAQAHHHAVLIISIKVRRGYLQAFESHEIDGRSVLSTSCKGVFTVRSGSEIPSTILGAALFAQQGEAGPVAIEVPLELLATVYEYEGTPGKLISDVVRQGRRRREGVREGCPRRSVVSPGSAESRAASQDVAALRDAFGQALPSGSIVLSDLGGPGAALHEDAHEPWRLHSCPSAGDSIAAAVGCAVQHPERLAVAVTTPAGVLAAGGEVLAAQQHGLPLLVIMLNYTAPDAADPLAGISAPPDPAQVAAAFGMSLVTSGPQQEEVTAARLRSALELTAQGRQVLLVLQPLQPGSSLHTPSMLEAVAHNGAKALAQALRSGGVRHVVGGGGRPPFRALLGGLPAHGVKVTMQPAPQSAAAWGEGFGRSGAWGSELVAVLLDAEAASAGEGPLRAISGLEQAVAGAVPMLVLVLGSPGEVPRTASHETMLRALEEVCGAAAVQCAGGASDVELAVVAAATASRELHEDGRIEMKAPELRVPAGKGQTAKHARAGVFKLQQSWNENVLGAGVGERLQGRPHPVVVELPREALVDPQSAPPPPPCLAAMRRAKLALPVAGLLGAAELALAAEQVASKLLAAQQPRVHLDLGTKNPRCSKLVETVADAAAACISAAFSVKGVVSEAHPLYLCTGGLLSEPTTLPSPLQAIAHDVDCLLVIGGRIEETGTKLPGVCFYVDATAGVQQPPWSSSGSEAPDGIFADPGDFLEALVEALGGRTRGDGPGARDGLSMRLAAAQDCVRQAAAVQAQELGLAHPRQCSAVAVVRSLQSAVPDGTLFDAEPGACALILAEHLCLLRPAHPLVPRHSGAAGQCLASLAGAAAAAEGALSATPTLVAVTHPEGLLLSVADLAAATAARLPLIVVVLAGEGGVNMSEVLHRAVGGGGGGGGVSMRAGQTLAPLAAALRVPWREVTALGEVEASVAWAVQSVARETAGPVMLEIRSAEYGTSESMQLSGMLRAALTEGNGGCEAAAHPPPQEEWTQEEGELWHLPARRRRAGGVEEVWARELLALFQGGSEGAASCHVWNISEHAAAQHGRRLAVVDGSVRRDYSELCGRIRSMAAWLRASGVAATAGERVAVLLPNSVECLEVHFAVAGAGCVVLNLNYRLAATELAGILLDAEPRMAVAHAQFHELLTQAQALAPFIFQGLLWVGDKADSTPGLEWYEDTVGAAAAGQCGAEATGPGAGDPDAGCEMYYTSGTTGRPKGIVLSQRVVVLHALGCMVEHRIHAGEVWGHFAPMFHLVDAYAMFAVTWVGGVHVMLPRFTAAAVLDLIERERVTATNVAATMITMLLAHPGVGRRDLRSLELVSCGGAPLNRVEVLRALEVFDCEFFLSYGMSECCGKISMSLLDAEMRALPPAVQLDYVCTSGRAFGLTEVRVVDVETEEDVAADGVSAGEVWIRGPTVMKGYWRNEAATASAFAPGGWFKTGDLATVEHRGYITVCDRKKDMILTGSENVFAMEVELVIASHSQVKFVAVYGVPDGLLGEAVKAVVTLHPQHVGAVGAAELRAWCAKQLADYKVPRHVEFLDELQMPLTGSGKVAKAALKASDSERRASTGSAPRHSTNTTSSSSSAANSAAAVAAPAAIEPRGRRKARAPSETLPLDGDTYHIRWRLAGLPAPAAGAHEGAWLLLMEARANMTGASLEEALCRTGATTVRALAADDSAAAMLRAGSPEGVAFVKALAQRAGPGGLQVVCLWPLDYCEPMAGAEAAVQAARVLLEMLLGLAQALARAQMKAQLTVVTRGAAVRLDDDAGGGLEACGRDGSAPLQPSAAQQAVWGFTRVVAAELPGVSCALVDLCPGERQAPADARILLQELLSGKTGEAPGGGSRGGRGRESAWRRRQRYTPALAQLPGLRTIRLSPFDSAGCYVVTGGLGGLGLRLSEYLAAWGAKKVVLVSRRGASEEAQARLRRVEVRYRAQICVERGDVGKRADVMRVLRAAHSADRPCRGVFHLAGVVDDGGIAALTWERFGKVLTAKVEGSMHLHEAAVQLQLPLEHFVLFTSIYGLLGYRELAHYAAANAYQDGLAMARRRAGLAGSAVSWGTWAGAGMAHDFGAGFEAYWTGQGMRFVDLERGMATLHALLALEEVHAAVLPADWGVYAKRNVGQVHPLLERLVQSAGQPSPKETKRAGPDSTSAGTSAGTTSAVPGAVGGPLPDVPGAMPLVELGLTSMLVVDLMTQLSDAYQLDLSPTLVYEAVNVEGLARHILGQLTSSAAADLPVPVADGARAAAVQAQLEEVLREVLGESASGQDPETPLVDLGLSSMHAVELTTRLQDAFDLPDLSPTLVYEAVTLKGIRVHLLGLLCPLPPEPAATLAPAPAPAILATGLPVLGITGLAGRLPGESNTVEDLWKGVLVAERDCIVDPPEGRPSNGRPSGFLTAAQVTRFDRGAFAISAGEAAAMDPQQRLLLECSQEIFEDAGVVLSKLVSRDIGVYVALETMDYAVLHQESGEEPSPYCGTGWHMAIASNRISYVLDLSGPSMAINTACSSSLVCVDTALSALQYKGLAMAVVGGANIQLRRVWSDAFAIAGMLSPSFKCQFGDDAADGYVRGEGVAAALLARVDPPQTPSARPGGEARGTEAYALLLGCALYQDGHSNGLMAPKPAAQEELLKRAYVAAGESPGRVAYVEAHGTGTRLGDPIELTALGSAGVGAAAGLQVGTIKSNIGHLECAAGMAGLIKGLLVLQRATVPASLHFRTPNQLVDFQRLRVTVAAVAAPLAAPQDPAAHTIVGISGNGFGGTLGHCVIARHKPSAPPAAVAVSRHPLLQSTPPPQSGKSLVVLPLSGSSMAAVRATAKRLAHQLKDMVAADLPALATAAHTSREHLGPPWRFKAAVAGAAPGSLAAMLHAIAIGEEEDLEEEMTGSGAAQVGEVDSAGAGRARRVALVFTGQGAEYACMGRALAATDESFAAALAAAEAALAPHLRPEHRDGLRAALRGEPSVEAGRAALSTAAVLQPATFALEYALAQALLSRLADPPVAVAGHSLGELAAVVAAGVLSLSEAAALVAGRGRAMSELPAGVSGMAVIRSAEAEVRAVLGRLPHLKVEVAAVNSPVCTTLSGELSEVDAAVAACSTGGMRARKLQVLAGMHSACIDPCLPSLRAAASAVLPQGGRGLATGALPMVSTRTGARLEAVPDAEYWVQQARGCVQFATAVECLVGDCGAEVLIEVGPASHLTVHIKDTLTAARGPAAAPIPVLPTLKGEKAAKSEPGALSAALAALHCAGAALRPLPAHLDTQLPPALPRLPLTALLGAPYWYHANLAEEGTAATVTKQQKQGAQRATGPASVSAKPPLEEAPGLVYVGEWEEEELEAPRRSAVGEPPVRTALVLGNRGCMLTRLMVNELLRRGVAEVQPFEMNRPHASERITEAVRAGPAGANGGRRGVGTPPQWDLVVLVTGVSTTEVDAGRGKLARSDSIGSNTSTETFSCEWMPAGHLGALGSRMLSNNELGTFGSMDHTMVEIDEVGLLNAPLLEGGTSSSPIRGSMSRYGSHADMFLAGGGGGAAHETEAQLSADQVVAVSGALLQLLQEVQMTPGTAKRVAVVTQGAHGQPGSSSGGVGMGSAGGAAAWGLMRSARQELELLPAPPQLQMIDLDHEASAAVAGSAVAAELLAPSRVFGRDDVRLRFRGDARLVRRLAAQGRPCPVRAALAATTPKRPPKKSTAAMVAITGGTGALGLVVGKHLVEHRGCLYLWLLSRSGTVTRENAPLYEALLVAADQAGASVELVRCDVADEAQVLHFLHQHGAQLGAVVHAAGVLDDGSMGSQTRPRLRHQLEAKALSAMHLLKGCQMHAPKLSLFVMFSSVTALLGNKGQVGYGAANAVLDYLAALGQSLGVTALAIQWGPWDEVGMAVRSSGKAVSKTSVYQPLQVKEALAALDVLLDGAVDCQAAPVAAVTHFDWRNVARQTHDSAFQARLWSGILRDGGEAPVATTTRQPKGRRVAKAEARQRVEEELEQILRRFHESSELPKPLPPGMLLADLGLDSIDSMSVVHEINRVFGINSSVVDLFEANTVRNLVTYIKSNAKLAHMPAPTPAPIHAATPAAVPRKQRALDMMAVVVGTIHEQMGKDRGEMQLHGGTVLVDLALDSIEFMVLLQKLNKRCGVDLGVADALECASLHDLVQALHRACGSSSAPPMAAASPRDAPERATHQGASGPQGSCSRRRAEQDEAGEDVLGTLMRIVATQLEADSLVQLTPQSPLADLGLDSVQSMVLAQQINRKLGTEVTGCDRTLQPPMPPRHRRPPAGVLACAPGGRAWRAPPQQRALPTREGSPGASVCVPFARFSLPWTPKPSTPPVPPSRPPSLTPIQTPSHISPALATLGAHPLHWCFLQVDFVALMEAETIQGLEQMVRRQLSGRRATPSSMPEAGEGSGGEMEREGRLGDGAWGGWAESVPTAEEQALCDEHAIMRRCLANADQPSLIVTSTVALARVLLLGLFACLSLIPSIVYEAEYFGKPVSMAYYMYQGLYNSAYLNIADPDFTILQFLKIAFIFGMHFKACALGFFVWYIAFKWAVLGRCRVGTFHKWHSGAYGLRYMIWDSFNLMVGLNVLNPLLYLLPDKVNVVFYRLLGAKIGSDVLLPRALGTHTFFWRGVDLLEIGDNVKIDPSADLLTSVWLTGLVVQQQKIVIGSGSLVCAKSRVLGGAHLGAECTVACGATAQGYVDARSIVTHKAVLPPGSPRPNTVVDTMYRLPPSTGLQSVYVFVGQSCVALFLIYFLSSAVITGMCLMTTITSGNLRHMIVYSIITPLSISISVQIHIVLGSVCAKWLLIGKRRPGREKITIASLLARWATSRFVAFGLSSTTYFFDNTVLLSVYFRMLGSSHNLSTIPSMIQDGEAELDLLTIGDRPLAARPALDLQPGILGHPPSAPPLRRPVTGAASPGDRIFLLLFTSHCQQAHCIAFQ</sequence>
<dbReference type="SUPFAM" id="SSF52151">
    <property type="entry name" value="FabD/lysophospholipase-like"/>
    <property type="match status" value="1"/>
</dbReference>
<evidence type="ECO:0000256" key="3">
    <source>
        <dbReference type="ARBA" id="ARBA00022679"/>
    </source>
</evidence>
<dbReference type="InterPro" id="IPR009081">
    <property type="entry name" value="PP-bd_ACP"/>
</dbReference>
<dbReference type="InterPro" id="IPR020841">
    <property type="entry name" value="PKS_Beta-ketoAc_synthase_dom"/>
</dbReference>
<dbReference type="GO" id="GO:0000287">
    <property type="term" value="F:magnesium ion binding"/>
    <property type="evidence" value="ECO:0007669"/>
    <property type="project" value="InterPro"/>
</dbReference>
<keyword evidence="7" id="KW-0812">Transmembrane</keyword>
<dbReference type="CDD" id="cd00833">
    <property type="entry name" value="PKS"/>
    <property type="match status" value="1"/>
</dbReference>
<organism evidence="10 11">
    <name type="scientific">Cymbomonas tetramitiformis</name>
    <dbReference type="NCBI Taxonomy" id="36881"/>
    <lineage>
        <taxon>Eukaryota</taxon>
        <taxon>Viridiplantae</taxon>
        <taxon>Chlorophyta</taxon>
        <taxon>Pyramimonadophyceae</taxon>
        <taxon>Pyramimonadales</taxon>
        <taxon>Pyramimonadaceae</taxon>
        <taxon>Cymbomonas</taxon>
    </lineage>
</organism>
<feature type="region of interest" description="Disordered" evidence="6">
    <location>
        <begin position="1912"/>
        <end position="1933"/>
    </location>
</feature>
<dbReference type="PANTHER" id="PTHR43775">
    <property type="entry name" value="FATTY ACID SYNTHASE"/>
    <property type="match status" value="1"/>
</dbReference>
<dbReference type="Proteomes" id="UP001190700">
    <property type="component" value="Unassembled WGS sequence"/>
</dbReference>
<feature type="domain" description="Carrier" evidence="8">
    <location>
        <begin position="4046"/>
        <end position="4122"/>
    </location>
</feature>
<feature type="transmembrane region" description="Helical" evidence="7">
    <location>
        <begin position="4841"/>
        <end position="4868"/>
    </location>
</feature>
<dbReference type="SUPFAM" id="SSF53901">
    <property type="entry name" value="Thiolase-like"/>
    <property type="match status" value="1"/>
</dbReference>
<dbReference type="SMART" id="SM00827">
    <property type="entry name" value="PKS_AT"/>
    <property type="match status" value="1"/>
</dbReference>
<feature type="transmembrane region" description="Helical" evidence="7">
    <location>
        <begin position="4799"/>
        <end position="4821"/>
    </location>
</feature>
<dbReference type="Pfam" id="PF00698">
    <property type="entry name" value="Acyl_transf_1"/>
    <property type="match status" value="1"/>
</dbReference>
<feature type="compositionally biased region" description="Polar residues" evidence="6">
    <location>
        <begin position="4249"/>
        <end position="4258"/>
    </location>
</feature>
<dbReference type="Gene3D" id="1.10.1200.10">
    <property type="entry name" value="ACP-like"/>
    <property type="match status" value="5"/>
</dbReference>
<dbReference type="InterPro" id="IPR014043">
    <property type="entry name" value="Acyl_transferase_dom"/>
</dbReference>
<dbReference type="PROSITE" id="PS50075">
    <property type="entry name" value="CARRIER"/>
    <property type="match status" value="5"/>
</dbReference>
<dbReference type="InterPro" id="IPR036736">
    <property type="entry name" value="ACP-like_sf"/>
</dbReference>
<evidence type="ECO:0000256" key="6">
    <source>
        <dbReference type="SAM" id="MobiDB-lite"/>
    </source>
</evidence>
<dbReference type="Gene3D" id="3.40.50.1220">
    <property type="entry name" value="TPP-binding domain"/>
    <property type="match status" value="1"/>
</dbReference>
<evidence type="ECO:0000313" key="11">
    <source>
        <dbReference type="Proteomes" id="UP001190700"/>
    </source>
</evidence>